<evidence type="ECO:0000256" key="1">
    <source>
        <dbReference type="SAM" id="MobiDB-lite"/>
    </source>
</evidence>
<organism evidence="2">
    <name type="scientific">Tanacetum cinerariifolium</name>
    <name type="common">Dalmatian daisy</name>
    <name type="synonym">Chrysanthemum cinerariifolium</name>
    <dbReference type="NCBI Taxonomy" id="118510"/>
    <lineage>
        <taxon>Eukaryota</taxon>
        <taxon>Viridiplantae</taxon>
        <taxon>Streptophyta</taxon>
        <taxon>Embryophyta</taxon>
        <taxon>Tracheophyta</taxon>
        <taxon>Spermatophyta</taxon>
        <taxon>Magnoliopsida</taxon>
        <taxon>eudicotyledons</taxon>
        <taxon>Gunneridae</taxon>
        <taxon>Pentapetalae</taxon>
        <taxon>asterids</taxon>
        <taxon>campanulids</taxon>
        <taxon>Asterales</taxon>
        <taxon>Asteraceae</taxon>
        <taxon>Asteroideae</taxon>
        <taxon>Anthemideae</taxon>
        <taxon>Anthemidinae</taxon>
        <taxon>Tanacetum</taxon>
    </lineage>
</organism>
<dbReference type="Gene3D" id="3.60.10.10">
    <property type="entry name" value="Endonuclease/exonuclease/phosphatase"/>
    <property type="match status" value="1"/>
</dbReference>
<dbReference type="CDD" id="cd00590">
    <property type="entry name" value="RRM_SF"/>
    <property type="match status" value="1"/>
</dbReference>
<sequence>MYNVVQVRMDEYRYCESEERSRVKFSVWINLTTPYPNDNVARVFNIGGQRSKEDEVHKISTSVFITNFPELFTAKELWNVFKQYGNVVDAYIPNRRSKVVKEISSLSNLKMGLATESFDNIDLKYMGGYWQASNEFIINGKVTWVEIEGVPLKMWPDNTFTHIDSRCGVLLHVRSSGFVLKKSLDDNKEESDTDDDTKEGDPNEVDVGLKSASFLEGVSDVKEVPETKYEEELHKINLREVSVGKKNARSEYPFNIYELLNKKQGDTTKDSCLEDSVKYPPDFMLIDLMDDMVKVGQTMGHNMEGCIKNIEEIIESQGVNGDTKMEAIEIFNIKMCWRNFAFDYVFSSSVGNSGGILCVWDPRSFHKINATVSNYFVMIRGVWLPNGNNLLIISVYAPQELSEKKMLWDYLFFVIANWKGEVVMMGDYNEVRKKEERFGSSFNVQGADAFNLFIRMQA</sequence>
<keyword evidence="2" id="KW-0548">Nucleotidyltransferase</keyword>
<reference evidence="2" key="1">
    <citation type="journal article" date="2019" name="Sci. Rep.">
        <title>Draft genome of Tanacetum cinerariifolium, the natural source of mosquito coil.</title>
        <authorList>
            <person name="Yamashiro T."/>
            <person name="Shiraishi A."/>
            <person name="Satake H."/>
            <person name="Nakayama K."/>
        </authorList>
    </citation>
    <scope>NUCLEOTIDE SEQUENCE</scope>
</reference>
<dbReference type="SUPFAM" id="SSF56219">
    <property type="entry name" value="DNase I-like"/>
    <property type="match status" value="1"/>
</dbReference>
<keyword evidence="2" id="KW-0695">RNA-directed DNA polymerase</keyword>
<dbReference type="InterPro" id="IPR036691">
    <property type="entry name" value="Endo/exonu/phosph_ase_sf"/>
</dbReference>
<dbReference type="Gene3D" id="3.30.70.330">
    <property type="match status" value="1"/>
</dbReference>
<dbReference type="EMBL" id="BKCJ010007429">
    <property type="protein sequence ID" value="GEU77218.1"/>
    <property type="molecule type" value="Genomic_DNA"/>
</dbReference>
<keyword evidence="2" id="KW-0808">Transferase</keyword>
<dbReference type="InterPro" id="IPR012677">
    <property type="entry name" value="Nucleotide-bd_a/b_plait_sf"/>
</dbReference>
<dbReference type="GO" id="GO:0003676">
    <property type="term" value="F:nucleic acid binding"/>
    <property type="evidence" value="ECO:0007669"/>
    <property type="project" value="InterPro"/>
</dbReference>
<dbReference type="AlphaFoldDB" id="A0A6L2MTA6"/>
<comment type="caution">
    <text evidence="2">The sequence shown here is derived from an EMBL/GenBank/DDBJ whole genome shotgun (WGS) entry which is preliminary data.</text>
</comment>
<protein>
    <submittedName>
        <fullName evidence="2">RNA-directed DNA polymerase, eukaryota</fullName>
    </submittedName>
</protein>
<accession>A0A6L2MTA6</accession>
<dbReference type="SUPFAM" id="SSF54928">
    <property type="entry name" value="RNA-binding domain, RBD"/>
    <property type="match status" value="1"/>
</dbReference>
<feature type="compositionally biased region" description="Acidic residues" evidence="1">
    <location>
        <begin position="187"/>
        <end position="204"/>
    </location>
</feature>
<name>A0A6L2MTA6_TANCI</name>
<evidence type="ECO:0000313" key="2">
    <source>
        <dbReference type="EMBL" id="GEU77218.1"/>
    </source>
</evidence>
<gene>
    <name evidence="2" type="ORF">Tci_049196</name>
</gene>
<dbReference type="GO" id="GO:0003964">
    <property type="term" value="F:RNA-directed DNA polymerase activity"/>
    <property type="evidence" value="ECO:0007669"/>
    <property type="project" value="UniProtKB-KW"/>
</dbReference>
<proteinExistence type="predicted"/>
<feature type="region of interest" description="Disordered" evidence="1">
    <location>
        <begin position="185"/>
        <end position="206"/>
    </location>
</feature>
<dbReference type="InterPro" id="IPR035979">
    <property type="entry name" value="RBD_domain_sf"/>
</dbReference>